<proteinExistence type="predicted"/>
<keyword evidence="2" id="KW-0808">Transferase</keyword>
<feature type="transmembrane region" description="Helical" evidence="1">
    <location>
        <begin position="194"/>
        <end position="212"/>
    </location>
</feature>
<feature type="transmembrane region" description="Helical" evidence="1">
    <location>
        <begin position="239"/>
        <end position="259"/>
    </location>
</feature>
<evidence type="ECO:0000256" key="1">
    <source>
        <dbReference type="SAM" id="Phobius"/>
    </source>
</evidence>
<keyword evidence="1" id="KW-1133">Transmembrane helix</keyword>
<evidence type="ECO:0000313" key="3">
    <source>
        <dbReference type="Proteomes" id="UP000562124"/>
    </source>
</evidence>
<keyword evidence="3" id="KW-1185">Reference proteome</keyword>
<accession>A0A7Y0LY50</accession>
<name>A0A7Y0LY50_CELFI</name>
<protein>
    <submittedName>
        <fullName evidence="2">Arginine N-succinyltransferase</fullName>
    </submittedName>
</protein>
<dbReference type="Proteomes" id="UP000562124">
    <property type="component" value="Unassembled WGS sequence"/>
</dbReference>
<sequence length="304" mass="30862">MVSNDEANGIDRAACESAARIDGINAAASLTRLPQRAGAANAPDAALPLVAAGEGIGPLLGLPPATGLILPPDIADGLGVQAGDDVRLTASTDLSAPAAALPVPDGPLPVGAVTETTVLGEQYAYAVLLPTSASGKASTCMVRVKAGYLDAARDALPAMLGDAGQDAVVADRLIGGTYARDFSAEYAQRGLKQAPWLSGTAVSLLWLLLVWIRRGRDGLYATLGADRATRTIIRTTEGLTLTLTSAVVATGVVAGTLAAMTTSPEAVITDITRHLTIATAVSMLGVLTSTLIPLRSPLAALKDH</sequence>
<dbReference type="EMBL" id="JABCJJ010000012">
    <property type="protein sequence ID" value="NMR20397.1"/>
    <property type="molecule type" value="Genomic_DNA"/>
</dbReference>
<gene>
    <name evidence="2" type="ORF">HIR71_09240</name>
</gene>
<keyword evidence="1" id="KW-0812">Transmembrane</keyword>
<comment type="caution">
    <text evidence="2">The sequence shown here is derived from an EMBL/GenBank/DDBJ whole genome shotgun (WGS) entry which is preliminary data.</text>
</comment>
<dbReference type="GO" id="GO:0016740">
    <property type="term" value="F:transferase activity"/>
    <property type="evidence" value="ECO:0007669"/>
    <property type="project" value="UniProtKB-KW"/>
</dbReference>
<dbReference type="AlphaFoldDB" id="A0A7Y0LY50"/>
<evidence type="ECO:0000313" key="2">
    <source>
        <dbReference type="EMBL" id="NMR20397.1"/>
    </source>
</evidence>
<organism evidence="2 3">
    <name type="scientific">Cellulomonas fimi</name>
    <dbReference type="NCBI Taxonomy" id="1708"/>
    <lineage>
        <taxon>Bacteria</taxon>
        <taxon>Bacillati</taxon>
        <taxon>Actinomycetota</taxon>
        <taxon>Actinomycetes</taxon>
        <taxon>Micrococcales</taxon>
        <taxon>Cellulomonadaceae</taxon>
        <taxon>Cellulomonas</taxon>
    </lineage>
</organism>
<feature type="transmembrane region" description="Helical" evidence="1">
    <location>
        <begin position="271"/>
        <end position="294"/>
    </location>
</feature>
<keyword evidence="1" id="KW-0472">Membrane</keyword>
<reference evidence="2 3" key="1">
    <citation type="submission" date="2020-04" db="EMBL/GenBank/DDBJ databases">
        <title>Sequencing and Assembly of C. fimi.</title>
        <authorList>
            <person name="Ramsey A.R."/>
        </authorList>
    </citation>
    <scope>NUCLEOTIDE SEQUENCE [LARGE SCALE GENOMIC DNA]</scope>
    <source>
        <strain evidence="2 3">SB</strain>
    </source>
</reference>